<proteinExistence type="inferred from homology"/>
<evidence type="ECO:0000256" key="6">
    <source>
        <dbReference type="SAM" id="Coils"/>
    </source>
</evidence>
<dbReference type="AlphaFoldDB" id="A0A0W8D1E7"/>
<feature type="region of interest" description="Disordered" evidence="7">
    <location>
        <begin position="1"/>
        <end position="27"/>
    </location>
</feature>
<dbReference type="STRING" id="4790.A0A0W8D1E7"/>
<dbReference type="Gene3D" id="1.10.239.10">
    <property type="entry name" value="Elicitin domain"/>
    <property type="match status" value="1"/>
</dbReference>
<keyword evidence="4" id="KW-0928">Hypersensitive response elicitation</keyword>
<evidence type="ECO:0000256" key="2">
    <source>
        <dbReference type="ARBA" id="ARBA00009544"/>
    </source>
</evidence>
<gene>
    <name evidence="8" type="ORF">AM587_10017004</name>
</gene>
<dbReference type="Proteomes" id="UP000052943">
    <property type="component" value="Unassembled WGS sequence"/>
</dbReference>
<feature type="coiled-coil region" evidence="6">
    <location>
        <begin position="69"/>
        <end position="180"/>
    </location>
</feature>
<sequence>MASAKTMAAKSLSPDQNRRGSIGTMDTDDDLEETFDVEAVAQLLALKTTELMQLQRTHDEYIKSSCEYERELEIEVDRYEKKTQQLESAALQLERDKSDLNSSMNGVKEELQATHRREHMLQTQLEEMKWKIQRLEQANDELETSARVAQATIEDLHHKSETLLEQNVFLQHEKEELLKQLSSIIVAEVHPTPVEPRTASTRFSRFSRKSSSHVSETAAPVAPIQEENTRKGKRRKGRRPEVLETCLHLTCLLLLLVAIGSGIGIINAKPCSPKELGVFNDVSVEVSKCLQDSKLNFQVPPRSSLTKAQQSALCQSKACQAMIGSIDDLDIPKCEAAFDKKNMTLQASLDKFVSSCDLTTPAPSPMKRRKSFESSSSGSDSLSDKKRRYTNVATPVQFGLPQQVVVLLVIGILSLGLSLP</sequence>
<keyword evidence="3" id="KW-0964">Secreted</keyword>
<feature type="region of interest" description="Disordered" evidence="7">
    <location>
        <begin position="360"/>
        <end position="386"/>
    </location>
</feature>
<keyword evidence="5" id="KW-1015">Disulfide bond</keyword>
<comment type="similarity">
    <text evidence="2">Belongs to the elicitin family.</text>
</comment>
<dbReference type="SMART" id="SM01187">
    <property type="entry name" value="Elicitin"/>
    <property type="match status" value="1"/>
</dbReference>
<keyword evidence="6" id="KW-0175">Coiled coil</keyword>
<evidence type="ECO:0000313" key="9">
    <source>
        <dbReference type="Proteomes" id="UP000052943"/>
    </source>
</evidence>
<dbReference type="InterPro" id="IPR036470">
    <property type="entry name" value="Elicitin_sf"/>
</dbReference>
<comment type="caution">
    <text evidence="8">The sequence shown here is derived from an EMBL/GenBank/DDBJ whole genome shotgun (WGS) entry which is preliminary data.</text>
</comment>
<evidence type="ECO:0000256" key="3">
    <source>
        <dbReference type="ARBA" id="ARBA00022525"/>
    </source>
</evidence>
<organism evidence="8 9">
    <name type="scientific">Phytophthora nicotianae</name>
    <name type="common">Potato buckeye rot agent</name>
    <name type="synonym">Phytophthora parasitica</name>
    <dbReference type="NCBI Taxonomy" id="4792"/>
    <lineage>
        <taxon>Eukaryota</taxon>
        <taxon>Sar</taxon>
        <taxon>Stramenopiles</taxon>
        <taxon>Oomycota</taxon>
        <taxon>Peronosporomycetes</taxon>
        <taxon>Peronosporales</taxon>
        <taxon>Peronosporaceae</taxon>
        <taxon>Phytophthora</taxon>
    </lineage>
</organism>
<dbReference type="EMBL" id="LNFO01001581">
    <property type="protein sequence ID" value="KUF90085.1"/>
    <property type="molecule type" value="Genomic_DNA"/>
</dbReference>
<dbReference type="GO" id="GO:0005576">
    <property type="term" value="C:extracellular region"/>
    <property type="evidence" value="ECO:0007669"/>
    <property type="project" value="UniProtKB-SubCell"/>
</dbReference>
<name>A0A0W8D1E7_PHYNI</name>
<evidence type="ECO:0000256" key="4">
    <source>
        <dbReference type="ARBA" id="ARBA00022978"/>
    </source>
</evidence>
<dbReference type="OrthoDB" id="5877028at2759"/>
<protein>
    <submittedName>
        <fullName evidence="8">Nuclear distribution protein nudE 1</fullName>
    </submittedName>
</protein>
<comment type="subcellular location">
    <subcellularLocation>
        <location evidence="1">Secreted</location>
    </subcellularLocation>
</comment>
<dbReference type="Gene3D" id="6.10.250.1080">
    <property type="match status" value="1"/>
</dbReference>
<dbReference type="GO" id="GO:0052040">
    <property type="term" value="P:symbiont-mediated perturbation of host programmed cell death"/>
    <property type="evidence" value="ECO:0007669"/>
    <property type="project" value="UniProtKB-KW"/>
</dbReference>
<feature type="region of interest" description="Disordered" evidence="7">
    <location>
        <begin position="196"/>
        <end position="237"/>
    </location>
</feature>
<dbReference type="Pfam" id="PF00964">
    <property type="entry name" value="Elicitin"/>
    <property type="match status" value="1"/>
</dbReference>
<accession>A0A0W8D1E7</accession>
<reference evidence="8 9" key="1">
    <citation type="submission" date="2015-11" db="EMBL/GenBank/DDBJ databases">
        <title>Genomes and virulence difference between two physiological races of Phytophthora nicotianae.</title>
        <authorList>
            <person name="Liu H."/>
            <person name="Ma X."/>
            <person name="Yu H."/>
            <person name="Fang D."/>
            <person name="Li Y."/>
            <person name="Wang X."/>
            <person name="Wang W."/>
            <person name="Dong Y."/>
            <person name="Xiao B."/>
        </authorList>
    </citation>
    <scope>NUCLEOTIDE SEQUENCE [LARGE SCALE GENOMIC DNA]</scope>
    <source>
        <strain evidence="9">race 0</strain>
    </source>
</reference>
<evidence type="ECO:0000256" key="5">
    <source>
        <dbReference type="ARBA" id="ARBA00023157"/>
    </source>
</evidence>
<evidence type="ECO:0000256" key="7">
    <source>
        <dbReference type="SAM" id="MobiDB-lite"/>
    </source>
</evidence>
<dbReference type="SUPFAM" id="SSF48647">
    <property type="entry name" value="Fungal elicitin"/>
    <property type="match status" value="1"/>
</dbReference>
<evidence type="ECO:0000313" key="8">
    <source>
        <dbReference type="EMBL" id="KUF90085.1"/>
    </source>
</evidence>
<dbReference type="InterPro" id="IPR002200">
    <property type="entry name" value="Elicitin"/>
</dbReference>
<evidence type="ECO:0000256" key="1">
    <source>
        <dbReference type="ARBA" id="ARBA00004613"/>
    </source>
</evidence>